<evidence type="ECO:0000256" key="1">
    <source>
        <dbReference type="ARBA" id="ARBA00022741"/>
    </source>
</evidence>
<dbReference type="Gene3D" id="3.30.1330.20">
    <property type="entry name" value="Tubulin/FtsZ, C-terminal domain"/>
    <property type="match status" value="1"/>
</dbReference>
<dbReference type="PANTHER" id="PTHR30314:SF3">
    <property type="entry name" value="MITOCHONDRIAL DIVISION PROTEIN FSZA"/>
    <property type="match status" value="1"/>
</dbReference>
<evidence type="ECO:0000313" key="4">
    <source>
        <dbReference type="EMBL" id="BCI62725.1"/>
    </source>
</evidence>
<dbReference type="GO" id="GO:0032153">
    <property type="term" value="C:cell division site"/>
    <property type="evidence" value="ECO:0007669"/>
    <property type="project" value="TreeGrafter"/>
</dbReference>
<dbReference type="GO" id="GO:0005737">
    <property type="term" value="C:cytoplasm"/>
    <property type="evidence" value="ECO:0007669"/>
    <property type="project" value="TreeGrafter"/>
</dbReference>
<dbReference type="AlphaFoldDB" id="A0A7G1HSL1"/>
<dbReference type="GO" id="GO:0003924">
    <property type="term" value="F:GTPase activity"/>
    <property type="evidence" value="ECO:0007669"/>
    <property type="project" value="InterPro"/>
</dbReference>
<name>A0A7G1HSL1_9BACT</name>
<gene>
    <name evidence="4" type="ORF">Cop2CBH44_10780</name>
</gene>
<dbReference type="Gene3D" id="3.40.50.1440">
    <property type="entry name" value="Tubulin/FtsZ, GTPase domain"/>
    <property type="match status" value="1"/>
</dbReference>
<reference evidence="5" key="1">
    <citation type="submission" date="2020-07" db="EMBL/GenBank/DDBJ databases">
        <title>Complete genome sequencing of Coprobacter sp. strain 2CBH44.</title>
        <authorList>
            <person name="Sakamoto M."/>
            <person name="Murakami T."/>
            <person name="Mori H."/>
        </authorList>
    </citation>
    <scope>NUCLEOTIDE SEQUENCE [LARGE SCALE GENOMIC DNA]</scope>
    <source>
        <strain evidence="5">2CBH44</strain>
    </source>
</reference>
<keyword evidence="2" id="KW-0342">GTP-binding</keyword>
<dbReference type="InterPro" id="IPR003008">
    <property type="entry name" value="Tubulin_FtsZ_GTPase"/>
</dbReference>
<dbReference type="PANTHER" id="PTHR30314">
    <property type="entry name" value="CELL DIVISION PROTEIN FTSZ-RELATED"/>
    <property type="match status" value="1"/>
</dbReference>
<dbReference type="InterPro" id="IPR045061">
    <property type="entry name" value="FtsZ/CetZ"/>
</dbReference>
<dbReference type="GO" id="GO:0051301">
    <property type="term" value="P:cell division"/>
    <property type="evidence" value="ECO:0007669"/>
    <property type="project" value="TreeGrafter"/>
</dbReference>
<sequence>MRSMENYQLDDNLKILVIGAGSAACQIISSIKEQCLLRDQTRQEAKKSQKIDELNDSDIIDFLAVDSDEKLLAKLNLPLRQILLLDADSKSRQKNLSKIKGRKAVIRELLQKDNIYMLVLIAPLGGETGSKVAIEIAEIAKELHIYTIALASVPFTFEGNNSYSIATTAIQTLNTLIDSVAILPSDLIIKRDKELTLMNAFKILSTLFSDTFFSIIDILKKKGVITIDFADLRSILHNLSIIISETSSEENPIQDTLQKILRYAHLTDKDVNKSKSILLNIFISAEFELLMEHIQELQYFFSKFDKQKIIWGVAKDPTLKEKAKIVAIFSGLNDDEFETVTRTDPQDIIIEQKNPTYLAEYINRIHNDFPGKKAFIIMSFQQTPIHAQIHEVIKKVLNKYEISALRADDIEYTDDLMNNILAYIYACDFGIAVHERITTENPNPNVAMEIGIFIGLGKPVCLLKERTLNKLNSDLAGKLYKEFDSYNIEQTLIPVLEKWIKDKRFIS</sequence>
<dbReference type="GO" id="GO:0005525">
    <property type="term" value="F:GTP binding"/>
    <property type="evidence" value="ECO:0007669"/>
    <property type="project" value="UniProtKB-KW"/>
</dbReference>
<dbReference type="SMART" id="SM00864">
    <property type="entry name" value="Tubulin"/>
    <property type="match status" value="1"/>
</dbReference>
<dbReference type="GO" id="GO:0050135">
    <property type="term" value="F:NADP+ nucleosidase activity"/>
    <property type="evidence" value="ECO:0007669"/>
    <property type="project" value="InterPro"/>
</dbReference>
<dbReference type="PROSITE" id="PS51257">
    <property type="entry name" value="PROKAR_LIPOPROTEIN"/>
    <property type="match status" value="1"/>
</dbReference>
<dbReference type="InterPro" id="IPR008280">
    <property type="entry name" value="Tub_FtsZ_C"/>
</dbReference>
<evidence type="ECO:0000259" key="3">
    <source>
        <dbReference type="SMART" id="SM00864"/>
    </source>
</evidence>
<accession>A0A7G1HSL1</accession>
<proteinExistence type="predicted"/>
<dbReference type="EMBL" id="AP023322">
    <property type="protein sequence ID" value="BCI62725.1"/>
    <property type="molecule type" value="Genomic_DNA"/>
</dbReference>
<dbReference type="RefSeq" id="WP_200755690.1">
    <property type="nucleotide sequence ID" value="NZ_AP023322.1"/>
</dbReference>
<dbReference type="SUPFAM" id="SSF55307">
    <property type="entry name" value="Tubulin C-terminal domain-like"/>
    <property type="match status" value="1"/>
</dbReference>
<dbReference type="PRINTS" id="PR00423">
    <property type="entry name" value="CELLDVISFTSZ"/>
</dbReference>
<dbReference type="KEGG" id="copr:Cop2CBH44_10780"/>
<evidence type="ECO:0000256" key="2">
    <source>
        <dbReference type="ARBA" id="ARBA00023134"/>
    </source>
</evidence>
<keyword evidence="1" id="KW-0547">Nucleotide-binding</keyword>
<evidence type="ECO:0000313" key="5">
    <source>
        <dbReference type="Proteomes" id="UP000594042"/>
    </source>
</evidence>
<keyword evidence="5" id="KW-1185">Reference proteome</keyword>
<dbReference type="Proteomes" id="UP000594042">
    <property type="component" value="Chromosome"/>
</dbReference>
<dbReference type="InterPro" id="IPR036525">
    <property type="entry name" value="Tubulin/FtsZ_GTPase_sf"/>
</dbReference>
<dbReference type="InterPro" id="IPR037103">
    <property type="entry name" value="Tubulin/FtsZ-like_C"/>
</dbReference>
<dbReference type="Pfam" id="PF00091">
    <property type="entry name" value="Tubulin"/>
    <property type="match status" value="1"/>
</dbReference>
<organism evidence="4 5">
    <name type="scientific">Coprobacter secundus subsp. similis</name>
    <dbReference type="NCBI Taxonomy" id="2751153"/>
    <lineage>
        <taxon>Bacteria</taxon>
        <taxon>Pseudomonadati</taxon>
        <taxon>Bacteroidota</taxon>
        <taxon>Bacteroidia</taxon>
        <taxon>Bacteroidales</taxon>
        <taxon>Barnesiellaceae</taxon>
        <taxon>Coprobacter</taxon>
    </lineage>
</organism>
<dbReference type="InterPro" id="IPR019302">
    <property type="entry name" value="CAP12/PCTIR_TIR_dom"/>
</dbReference>
<protein>
    <recommendedName>
        <fullName evidence="3">Tubulin/FtsZ GTPase domain-containing protein</fullName>
    </recommendedName>
</protein>
<dbReference type="SUPFAM" id="SSF52490">
    <property type="entry name" value="Tubulin nucleotide-binding domain-like"/>
    <property type="match status" value="1"/>
</dbReference>
<dbReference type="Gene3D" id="3.40.50.450">
    <property type="match status" value="1"/>
</dbReference>
<dbReference type="SUPFAM" id="SSF52309">
    <property type="entry name" value="N-(deoxy)ribosyltransferase-like"/>
    <property type="match status" value="1"/>
</dbReference>
<feature type="domain" description="Tubulin/FtsZ GTPase" evidence="3">
    <location>
        <begin position="14"/>
        <end position="223"/>
    </location>
</feature>
<dbReference type="Pfam" id="PF10137">
    <property type="entry name" value="CAP12-PCTIR_TIR"/>
    <property type="match status" value="1"/>
</dbReference>